<dbReference type="PROSITE" id="PS51258">
    <property type="entry name" value="MHD1"/>
    <property type="match status" value="1"/>
</dbReference>
<name>A0A7N0TVF7_KALFE</name>
<keyword evidence="3" id="KW-1185">Reference proteome</keyword>
<dbReference type="Pfam" id="PF25761">
    <property type="entry name" value="TPR_PATROL1"/>
    <property type="match status" value="1"/>
</dbReference>
<dbReference type="OMA" id="FHESSYP"/>
<protein>
    <recommendedName>
        <fullName evidence="1">MHD1 domain-containing protein</fullName>
    </recommendedName>
</protein>
<evidence type="ECO:0000313" key="2">
    <source>
        <dbReference type="EnsemblPlants" id="Kaladp0046s0346.1.v1.1"/>
    </source>
</evidence>
<evidence type="ECO:0000313" key="3">
    <source>
        <dbReference type="Proteomes" id="UP000594263"/>
    </source>
</evidence>
<dbReference type="Gramene" id="Kaladp0046s0346.1.v1.1">
    <property type="protein sequence ID" value="Kaladp0046s0346.1.v1.1"/>
    <property type="gene ID" value="Kaladp0046s0346.v1.1"/>
</dbReference>
<dbReference type="InterPro" id="IPR008528">
    <property type="entry name" value="unc-13_homologue"/>
</dbReference>
<evidence type="ECO:0000259" key="1">
    <source>
        <dbReference type="PROSITE" id="PS51258"/>
    </source>
</evidence>
<dbReference type="InterPro" id="IPR014770">
    <property type="entry name" value="Munc13_1"/>
</dbReference>
<proteinExistence type="predicted"/>
<reference evidence="2" key="1">
    <citation type="submission" date="2021-01" db="UniProtKB">
        <authorList>
            <consortium name="EnsemblPlants"/>
        </authorList>
    </citation>
    <scope>IDENTIFICATION</scope>
</reference>
<dbReference type="PANTHER" id="PTHR31280:SF3">
    <property type="entry name" value="DNA TOPOISOMERASE 4 SUBUNIT B (DUF810)"/>
    <property type="match status" value="1"/>
</dbReference>
<dbReference type="EnsemblPlants" id="Kaladp0046s0346.1.v1.1">
    <property type="protein sequence ID" value="Kaladp0046s0346.1.v1.1"/>
    <property type="gene ID" value="Kaladp0046s0346.v1.1"/>
</dbReference>
<organism evidence="2 3">
    <name type="scientific">Kalanchoe fedtschenkoi</name>
    <name type="common">Lavender scallops</name>
    <name type="synonym">South American air plant</name>
    <dbReference type="NCBI Taxonomy" id="63787"/>
    <lineage>
        <taxon>Eukaryota</taxon>
        <taxon>Viridiplantae</taxon>
        <taxon>Streptophyta</taxon>
        <taxon>Embryophyta</taxon>
        <taxon>Tracheophyta</taxon>
        <taxon>Spermatophyta</taxon>
        <taxon>Magnoliopsida</taxon>
        <taxon>eudicotyledons</taxon>
        <taxon>Gunneridae</taxon>
        <taxon>Pentapetalae</taxon>
        <taxon>Saxifragales</taxon>
        <taxon>Crassulaceae</taxon>
        <taxon>Kalanchoe</taxon>
    </lineage>
</organism>
<sequence>MEASSSSCSNTNVSLSSSLLQLYRSDRRKLLDFVLCTSGSIPRSHGPEAPLSDDVDVDRLSVDSVIDCIKAGAKVDLSDNEYYAPSHFPLMMPSRLGDSYFLFSNPNQAGSPPRRVPPPVQVDRASSSASYSSSYQGFTFLKNTAAAKNFVEQKADFSAPLNTIPVKIPAIGLPFLRSGLSDDDLREVSYEVLLASIADSGSTDIQPVDDLTKDKMPKFLGRLKSKKERVHSGLQTHGRSLGLINTVRVQMQISVGLDACIRKRLKHYSTRASGRQPSIPHIVVHLLSGISRSDFLNEKAYMQWKSRKANLLKEVFYFSSDHVLSDSSDIGSSISNILSDNDWDIIKTPNERSELLSAIIKLDLKISSKPARFGISCETYFWTASYHINLRLYIRLLYSVFDILDEAQILMEVEEILQLIKVTWPVLGITDKIHSALFGWVLFLQFIETDKSELLEYALLELRKVLTTEDRDVNERLYINSLLCSKVFNNVDLKLNLVHAILFSVGIWCNEKLQDYHLHFSQNPLIFRAVMNLASTVGLLNINNCFELELPNSNCSDEGAFRKVKLYVERSIMSAFERAKKMANCGFKAQPTHPLAMLAKEVKLIADMESEVFSPVLSQWYSAAGVLSALHLHQLYGEELKPFLKEVSCLTEDVILVLPVANMLESQLYAFYSSLAKEIRSHHPFEENMYFYQIELICTPLVLDWVIAQRVHVLEWTARAFELENWEPLSHQQKQAPSIVEVFRIIEESVDQLFKMNLPVDITHLQALISVIYHSLDEYIRKIVDQLVDKRYLRPVIPPLTRYEESVIPMTKKKLVECDLMAPDVKKKLDILTISKLCTRLNTLQYIHKQLNALEANLKDYWSLAQPFSDRHCRNDIDEAQSHSSDSTEALFAVAFDSIKDAANDAISKICDFTGARAIFWDLREMFLFRLYYLNVEGARLENVLTHFDIILDQVCGLLDDTLRDRVVLNIFRASMVCL</sequence>
<dbReference type="PANTHER" id="PTHR31280">
    <property type="entry name" value="PROTEIN UNC-13 HOMOLOG"/>
    <property type="match status" value="1"/>
</dbReference>
<dbReference type="InterPro" id="IPR057984">
    <property type="entry name" value="PATROL1_C"/>
</dbReference>
<feature type="domain" description="MHD1" evidence="1">
    <location>
        <begin position="666"/>
        <end position="787"/>
    </location>
</feature>
<dbReference type="AlphaFoldDB" id="A0A7N0TVF7"/>
<dbReference type="Proteomes" id="UP000594263">
    <property type="component" value="Unplaced"/>
</dbReference>
<dbReference type="Gene3D" id="1.10.357.50">
    <property type="match status" value="1"/>
</dbReference>
<accession>A0A7N0TVF7</accession>